<sequence length="618" mass="68516">MPIVRRVGRLARPERARPAPGGRTRSTPPISFSVEGHVANWTLSDGDVRAVLDLSPAGELTLEVRYAGQVLVEPSRLGIRTAHADLSTGLVPAGMSERQVEETYLTVTGKRREHRYAAGEWTLSFTRDGHRLDLQIRVGDHGVAYRYLIPWTGPVTVVEEISEYVVPGDGRAVLLPYENGRCDYEEIHRHTTVAEAEPMLYGYPSLFQAGGTWMLITESNLDAGYAGSRLRFDGRAFRLDLPDPYVTAASPLVTPWRTMIVGDLATIVESDLVTSLAAPSQVEDTSWIRPGAAAWSWWSDGPSTRDLDAQKRWVDFAAANGWPYVLADAGWNKEWMPELIAYARDRGVGVWLWSHWQHVDTELEHREKLALWKEWGAVGVKIDFTESDGQDRMRWFDAILAATARLRLMVVFHGGTIPRGTERTWPQFMSAEAVKGAEWIKPKPGKEPLYPATHYLSLAFTRNVQGPMDFTPCTFTAVRAISAGFELALSVLFESGIQHFADSIETYQARPEALRLLSTVPAAWDDTRLLSGDPADHILLARRSGGEWYVAAGVSGEARTLTVPLDFLDEGEWTAEIYRDAPGDQLATETVTVPAGGKLDLAVAQNGGFTLHLRRALS</sequence>
<dbReference type="Pfam" id="PF14508">
    <property type="entry name" value="GH97_N"/>
    <property type="match status" value="1"/>
</dbReference>
<dbReference type="AlphaFoldDB" id="A0A5S4GA49"/>
<evidence type="ECO:0000313" key="8">
    <source>
        <dbReference type="Proteomes" id="UP000309128"/>
    </source>
</evidence>
<dbReference type="OrthoDB" id="9813184at2"/>
<evidence type="ECO:0000259" key="5">
    <source>
        <dbReference type="Pfam" id="PF14508"/>
    </source>
</evidence>
<dbReference type="EMBL" id="VCKY01000024">
    <property type="protein sequence ID" value="TMR22870.1"/>
    <property type="molecule type" value="Genomic_DNA"/>
</dbReference>
<feature type="domain" description="Glycosyl-hydrolase 97 catalytic" evidence="4">
    <location>
        <begin position="296"/>
        <end position="434"/>
    </location>
</feature>
<dbReference type="InterPro" id="IPR029483">
    <property type="entry name" value="GH97_C"/>
</dbReference>
<evidence type="ECO:0000259" key="6">
    <source>
        <dbReference type="Pfam" id="PF14509"/>
    </source>
</evidence>
<keyword evidence="8" id="KW-1185">Reference proteome</keyword>
<dbReference type="InterPro" id="IPR013780">
    <property type="entry name" value="Glyco_hydro_b"/>
</dbReference>
<dbReference type="InterPro" id="IPR052720">
    <property type="entry name" value="Glycosyl_hydrolase_97"/>
</dbReference>
<dbReference type="InterPro" id="IPR013785">
    <property type="entry name" value="Aldolase_TIM"/>
</dbReference>
<feature type="domain" description="Glycosyl-hydrolase 97 N-terminal" evidence="5">
    <location>
        <begin position="45"/>
        <end position="279"/>
    </location>
</feature>
<accession>A0A5S4GA49</accession>
<feature type="region of interest" description="Disordered" evidence="3">
    <location>
        <begin position="1"/>
        <end position="30"/>
    </location>
</feature>
<protein>
    <submittedName>
        <fullName evidence="7">Glycoside hydrolase family 97 protein</fullName>
    </submittedName>
</protein>
<reference evidence="7 8" key="1">
    <citation type="submission" date="2019-05" db="EMBL/GenBank/DDBJ databases">
        <title>Draft genome sequence of Nonomuraea turkmeniaca DSM 43926.</title>
        <authorList>
            <person name="Saricaoglu S."/>
            <person name="Isik K."/>
        </authorList>
    </citation>
    <scope>NUCLEOTIDE SEQUENCE [LARGE SCALE GENOMIC DNA]</scope>
    <source>
        <strain evidence="7 8">DSM 43926</strain>
    </source>
</reference>
<feature type="domain" description="Glycosyl-hydrolase 97 C-terminal oligomerisation" evidence="6">
    <location>
        <begin position="523"/>
        <end position="613"/>
    </location>
</feature>
<dbReference type="Pfam" id="PF10566">
    <property type="entry name" value="Glyco_hydro_97"/>
    <property type="match status" value="1"/>
</dbReference>
<proteinExistence type="predicted"/>
<dbReference type="Pfam" id="PF14509">
    <property type="entry name" value="GH97_C"/>
    <property type="match status" value="1"/>
</dbReference>
<dbReference type="GO" id="GO:0030246">
    <property type="term" value="F:carbohydrate binding"/>
    <property type="evidence" value="ECO:0007669"/>
    <property type="project" value="InterPro"/>
</dbReference>
<evidence type="ECO:0000313" key="7">
    <source>
        <dbReference type="EMBL" id="TMR22870.1"/>
    </source>
</evidence>
<keyword evidence="2" id="KW-0326">Glycosidase</keyword>
<name>A0A5S4GA49_9ACTN</name>
<dbReference type="InterPro" id="IPR019563">
    <property type="entry name" value="GH97_catalytic"/>
</dbReference>
<evidence type="ECO:0000259" key="4">
    <source>
        <dbReference type="Pfam" id="PF10566"/>
    </source>
</evidence>
<dbReference type="Proteomes" id="UP000309128">
    <property type="component" value="Unassembled WGS sequence"/>
</dbReference>
<evidence type="ECO:0000256" key="3">
    <source>
        <dbReference type="SAM" id="MobiDB-lite"/>
    </source>
</evidence>
<evidence type="ECO:0000256" key="2">
    <source>
        <dbReference type="ARBA" id="ARBA00023295"/>
    </source>
</evidence>
<dbReference type="SUPFAM" id="SSF51445">
    <property type="entry name" value="(Trans)glycosidases"/>
    <property type="match status" value="1"/>
</dbReference>
<dbReference type="Gene3D" id="3.20.20.70">
    <property type="entry name" value="Aldolase class I"/>
    <property type="match status" value="1"/>
</dbReference>
<dbReference type="InterPro" id="IPR029486">
    <property type="entry name" value="GH97_N"/>
</dbReference>
<organism evidence="7 8">
    <name type="scientific">Nonomuraea turkmeniaca</name>
    <dbReference type="NCBI Taxonomy" id="103838"/>
    <lineage>
        <taxon>Bacteria</taxon>
        <taxon>Bacillati</taxon>
        <taxon>Actinomycetota</taxon>
        <taxon>Actinomycetes</taxon>
        <taxon>Streptosporangiales</taxon>
        <taxon>Streptosporangiaceae</taxon>
        <taxon>Nonomuraea</taxon>
    </lineage>
</organism>
<keyword evidence="1 7" id="KW-0378">Hydrolase</keyword>
<dbReference type="PANTHER" id="PTHR35803">
    <property type="entry name" value="GLUCAN 1,4-ALPHA-GLUCOSIDASE SUSB-RELATED"/>
    <property type="match status" value="1"/>
</dbReference>
<dbReference type="InterPro" id="IPR014718">
    <property type="entry name" value="GH-type_carb-bd"/>
</dbReference>
<dbReference type="Gene3D" id="2.60.40.1180">
    <property type="entry name" value="Golgi alpha-mannosidase II"/>
    <property type="match status" value="1"/>
</dbReference>
<evidence type="ECO:0000256" key="1">
    <source>
        <dbReference type="ARBA" id="ARBA00022801"/>
    </source>
</evidence>
<comment type="caution">
    <text evidence="7">The sequence shown here is derived from an EMBL/GenBank/DDBJ whole genome shotgun (WGS) entry which is preliminary data.</text>
</comment>
<dbReference type="InterPro" id="IPR017853">
    <property type="entry name" value="GH"/>
</dbReference>
<dbReference type="GO" id="GO:0016798">
    <property type="term" value="F:hydrolase activity, acting on glycosyl bonds"/>
    <property type="evidence" value="ECO:0007669"/>
    <property type="project" value="UniProtKB-KW"/>
</dbReference>
<dbReference type="PANTHER" id="PTHR35803:SF2">
    <property type="entry name" value="RETAINING ALPHA-GALACTOSIDASE"/>
    <property type="match status" value="1"/>
</dbReference>
<gene>
    <name evidence="7" type="ORF">ETD86_09870</name>
</gene>
<dbReference type="Gene3D" id="2.70.98.10">
    <property type="match status" value="1"/>
</dbReference>